<sequence length="115" mass="13329">MLPYVMLTHWIADFLCQTRWMAENKSKDLKALSAHVGVYTVVLGVLCWPLFSLLGGLAFMLVNGVLHFVVDFITSRISSYFYQQKNMHAFFATVGFDQYLHFVCLWGTFLYFRAI</sequence>
<protein>
    <submittedName>
        <fullName evidence="2">DUF3307 domain-containing protein</fullName>
    </submittedName>
</protein>
<feature type="transmembrane region" description="Helical" evidence="1">
    <location>
        <begin position="89"/>
        <end position="112"/>
    </location>
</feature>
<proteinExistence type="predicted"/>
<keyword evidence="1" id="KW-0472">Membrane</keyword>
<evidence type="ECO:0000313" key="2">
    <source>
        <dbReference type="EMBL" id="PQO46309.1"/>
    </source>
</evidence>
<dbReference type="InterPro" id="IPR021737">
    <property type="entry name" value="Phage_phiKZ_Orf197"/>
</dbReference>
<evidence type="ECO:0000256" key="1">
    <source>
        <dbReference type="SAM" id="Phobius"/>
    </source>
</evidence>
<dbReference type="AlphaFoldDB" id="A0A2S8GPF9"/>
<evidence type="ECO:0000313" key="3">
    <source>
        <dbReference type="Proteomes" id="UP000237819"/>
    </source>
</evidence>
<name>A0A2S8GPF9_9BACT</name>
<dbReference type="Proteomes" id="UP000237819">
    <property type="component" value="Unassembled WGS sequence"/>
</dbReference>
<dbReference type="EMBL" id="PUHZ01000010">
    <property type="protein sequence ID" value="PQO46309.1"/>
    <property type="molecule type" value="Genomic_DNA"/>
</dbReference>
<accession>A0A2S8GPF9</accession>
<organism evidence="2 3">
    <name type="scientific">Blastopirellula marina</name>
    <dbReference type="NCBI Taxonomy" id="124"/>
    <lineage>
        <taxon>Bacteria</taxon>
        <taxon>Pseudomonadati</taxon>
        <taxon>Planctomycetota</taxon>
        <taxon>Planctomycetia</taxon>
        <taxon>Pirellulales</taxon>
        <taxon>Pirellulaceae</taxon>
        <taxon>Blastopirellula</taxon>
    </lineage>
</organism>
<comment type="caution">
    <text evidence="2">The sequence shown here is derived from an EMBL/GenBank/DDBJ whole genome shotgun (WGS) entry which is preliminary data.</text>
</comment>
<dbReference type="OrthoDB" id="279044at2"/>
<reference evidence="2 3" key="1">
    <citation type="submission" date="2018-02" db="EMBL/GenBank/DDBJ databases">
        <title>Comparative genomes isolates from brazilian mangrove.</title>
        <authorList>
            <person name="Araujo J.E."/>
            <person name="Taketani R.G."/>
            <person name="Silva M.C.P."/>
            <person name="Loureco M.V."/>
            <person name="Andreote F.D."/>
        </authorList>
    </citation>
    <scope>NUCLEOTIDE SEQUENCE [LARGE SCALE GENOMIC DNA]</scope>
    <source>
        <strain evidence="2 3">Nap-Phe MGV</strain>
    </source>
</reference>
<dbReference type="RefSeq" id="WP_146119066.1">
    <property type="nucleotide sequence ID" value="NZ_PUHZ01000010.1"/>
</dbReference>
<gene>
    <name evidence="2" type="ORF">C5Y93_10010</name>
</gene>
<feature type="transmembrane region" description="Helical" evidence="1">
    <location>
        <begin position="57"/>
        <end position="77"/>
    </location>
</feature>
<keyword evidence="1" id="KW-0812">Transmembrane</keyword>
<keyword evidence="1" id="KW-1133">Transmembrane helix</keyword>
<dbReference type="Pfam" id="PF11750">
    <property type="entry name" value="DUF3307"/>
    <property type="match status" value="1"/>
</dbReference>